<evidence type="ECO:0000313" key="2">
    <source>
        <dbReference type="Proteomes" id="UP001501508"/>
    </source>
</evidence>
<reference evidence="2" key="1">
    <citation type="journal article" date="2019" name="Int. J. Syst. Evol. Microbiol.">
        <title>The Global Catalogue of Microorganisms (GCM) 10K type strain sequencing project: providing services to taxonomists for standard genome sequencing and annotation.</title>
        <authorList>
            <consortium name="The Broad Institute Genomics Platform"/>
            <consortium name="The Broad Institute Genome Sequencing Center for Infectious Disease"/>
            <person name="Wu L."/>
            <person name="Ma J."/>
        </authorList>
    </citation>
    <scope>NUCLEOTIDE SEQUENCE [LARGE SCALE GENOMIC DNA]</scope>
    <source>
        <strain evidence="2">JCM 31920</strain>
    </source>
</reference>
<gene>
    <name evidence="1" type="ORF">GCM10023091_24490</name>
</gene>
<protein>
    <submittedName>
        <fullName evidence="1">DUF2851 family protein</fullName>
    </submittedName>
</protein>
<organism evidence="1 2">
    <name type="scientific">Ravibacter arvi</name>
    <dbReference type="NCBI Taxonomy" id="2051041"/>
    <lineage>
        <taxon>Bacteria</taxon>
        <taxon>Pseudomonadati</taxon>
        <taxon>Bacteroidota</taxon>
        <taxon>Cytophagia</taxon>
        <taxon>Cytophagales</taxon>
        <taxon>Spirosomataceae</taxon>
        <taxon>Ravibacter</taxon>
    </lineage>
</organism>
<dbReference type="Proteomes" id="UP001501508">
    <property type="component" value="Unassembled WGS sequence"/>
</dbReference>
<keyword evidence="2" id="KW-1185">Reference proteome</keyword>
<proteinExistence type="predicted"/>
<dbReference type="InterPro" id="IPR021272">
    <property type="entry name" value="DUF2851"/>
</dbReference>
<evidence type="ECO:0000313" key="1">
    <source>
        <dbReference type="EMBL" id="GAA4440609.1"/>
    </source>
</evidence>
<dbReference type="RefSeq" id="WP_345029526.1">
    <property type="nucleotide sequence ID" value="NZ_BAABEY010000024.1"/>
</dbReference>
<accession>A0ABP8LYS7</accession>
<sequence length="430" mass="48739">MNEDFLAYLWQHQYFDRIALQTVSGSSLTPLRPGHRNSDAGPDFLEARIEIDGILWAGTVEIHVRTSDWNLHKHHNDRSYGSVILHVVWENDLAPDHYPNNHVPVLSLKDRVSPDMLALYTTMLQNLQDIPCESQFEGVSMLQKYNMIDKTLIARLQRKSVAISEMLTRNKGDWDETAWQLIARYFGARINADAFQKLAERVPLRLMLRHRADLLQLEALLFGTAHLIPGESTAGYVADLKRQYLFLSGKYGLRDRLDPIEWKLLRLRPAGFPTVRIAQLAALIHRNGNLFSLLTSFGSFGEIARALKSVQSPYWHTHYHFGKPAKGLVPPMGAEAVYLILINAAAPILAAYGFKTDTPQYLDKAIGLLEETPAENNKITRKWRKLGIRLNTSAASQGATEWYQQYCSARRCLYCSVGNALLSRNPAKNC</sequence>
<name>A0ABP8LYS7_9BACT</name>
<dbReference type="Pfam" id="PF11013">
    <property type="entry name" value="DUF2851"/>
    <property type="match status" value="1"/>
</dbReference>
<comment type="caution">
    <text evidence="1">The sequence shown here is derived from an EMBL/GenBank/DDBJ whole genome shotgun (WGS) entry which is preliminary data.</text>
</comment>
<dbReference type="EMBL" id="BAABEY010000024">
    <property type="protein sequence ID" value="GAA4440609.1"/>
    <property type="molecule type" value="Genomic_DNA"/>
</dbReference>